<comment type="caution">
    <text evidence="5">The sequence shown here is derived from an EMBL/GenBank/DDBJ whole genome shotgun (WGS) entry which is preliminary data.</text>
</comment>
<evidence type="ECO:0000256" key="2">
    <source>
        <dbReference type="ARBA" id="ARBA00022490"/>
    </source>
</evidence>
<evidence type="ECO:0000256" key="4">
    <source>
        <dbReference type="SAM" id="Coils"/>
    </source>
</evidence>
<dbReference type="Pfam" id="PF13516">
    <property type="entry name" value="LRR_6"/>
    <property type="match status" value="3"/>
</dbReference>
<evidence type="ECO:0000313" key="6">
    <source>
        <dbReference type="Proteomes" id="UP001642484"/>
    </source>
</evidence>
<keyword evidence="2" id="KW-0963">Cytoplasm</keyword>
<feature type="coiled-coil region" evidence="4">
    <location>
        <begin position="362"/>
        <end position="428"/>
    </location>
</feature>
<reference evidence="5 6" key="1">
    <citation type="submission" date="2024-02" db="EMBL/GenBank/DDBJ databases">
        <authorList>
            <person name="Chen Y."/>
            <person name="Shah S."/>
            <person name="Dougan E. K."/>
            <person name="Thang M."/>
            <person name="Chan C."/>
        </authorList>
    </citation>
    <scope>NUCLEOTIDE SEQUENCE [LARGE SCALE GENOMIC DNA]</scope>
</reference>
<dbReference type="InterPro" id="IPR052410">
    <property type="entry name" value="DRC5"/>
</dbReference>
<dbReference type="Proteomes" id="UP001642484">
    <property type="component" value="Unassembled WGS sequence"/>
</dbReference>
<gene>
    <name evidence="5" type="ORF">CCMP2556_LOCUS1303</name>
</gene>
<dbReference type="SUPFAM" id="SSF52047">
    <property type="entry name" value="RNI-like"/>
    <property type="match status" value="1"/>
</dbReference>
<dbReference type="PANTHER" id="PTHR24107">
    <property type="entry name" value="YNEIN REGULATORY COMPLEX SUBUNIT 5"/>
    <property type="match status" value="1"/>
</dbReference>
<name>A0ABP0HEJ0_9DINO</name>
<dbReference type="InterPro" id="IPR032675">
    <property type="entry name" value="LRR_dom_sf"/>
</dbReference>
<dbReference type="PANTHER" id="PTHR24107:SF2">
    <property type="entry name" value="NLR FAMILY CARD DOMAIN CONTAINING 3"/>
    <property type="match status" value="1"/>
</dbReference>
<keyword evidence="6" id="KW-1185">Reference proteome</keyword>
<dbReference type="Gene3D" id="3.80.10.10">
    <property type="entry name" value="Ribonuclease Inhibitor"/>
    <property type="match status" value="2"/>
</dbReference>
<accession>A0ABP0HEJ0</accession>
<sequence>MGLRTPTSPCSPSPCSPRQYSTFLKAQESSPTLVLAHARIGDSGAQEVAEFASKSVHLRLLDLTGCEITSTGVLHLAEVLRCSITLESLVLRHNDIMSGPAGEEGLAALCQAAASSSSLRHLDLRHCGVHGESAAAHVASILQGNGGLSHLELSWNHLEPSGGQVLLDGIRKTSGLYDCQLTGCRLADETLRYVAELLLRNRKAHKASMQAGPYKGSWLKNNAELEFEGQVPATPSGMRSQGQAAAANHPLRYAVANIPSNAVVSDEKTAELIERLFEVRHRFLPESSSGKITQIHEFLEYLQRGQADAKENRQAADEVINRTKLMMQGFEDREMRYREQLAQGRDELLDHSREYSKLQGNLRRSLEDLSILREDLEIAMDEMKRFERHCEDDADRDYSTFVAVTSDRKELERKLAELKDRGHHLDVETKMLRTRAQQVRERVANEIT</sequence>
<dbReference type="EMBL" id="CAXAMN010000447">
    <property type="protein sequence ID" value="CAK8988572.1"/>
    <property type="molecule type" value="Genomic_DNA"/>
</dbReference>
<protein>
    <submittedName>
        <fullName evidence="5">Uncharacterized protein</fullName>
    </submittedName>
</protein>
<comment type="subcellular location">
    <subcellularLocation>
        <location evidence="1">Cytoplasm</location>
        <location evidence="1">Cytoskeleton</location>
    </subcellularLocation>
</comment>
<evidence type="ECO:0000313" key="5">
    <source>
        <dbReference type="EMBL" id="CAK8988572.1"/>
    </source>
</evidence>
<dbReference type="SMART" id="SM00368">
    <property type="entry name" value="LRR_RI"/>
    <property type="match status" value="4"/>
</dbReference>
<proteinExistence type="predicted"/>
<keyword evidence="3" id="KW-0206">Cytoskeleton</keyword>
<keyword evidence="4" id="KW-0175">Coiled coil</keyword>
<organism evidence="5 6">
    <name type="scientific">Durusdinium trenchii</name>
    <dbReference type="NCBI Taxonomy" id="1381693"/>
    <lineage>
        <taxon>Eukaryota</taxon>
        <taxon>Sar</taxon>
        <taxon>Alveolata</taxon>
        <taxon>Dinophyceae</taxon>
        <taxon>Suessiales</taxon>
        <taxon>Symbiodiniaceae</taxon>
        <taxon>Durusdinium</taxon>
    </lineage>
</organism>
<evidence type="ECO:0000256" key="1">
    <source>
        <dbReference type="ARBA" id="ARBA00004245"/>
    </source>
</evidence>
<dbReference type="InterPro" id="IPR001611">
    <property type="entry name" value="Leu-rich_rpt"/>
</dbReference>
<evidence type="ECO:0000256" key="3">
    <source>
        <dbReference type="ARBA" id="ARBA00023212"/>
    </source>
</evidence>